<reference evidence="1 2" key="1">
    <citation type="submission" date="2014-06" db="EMBL/GenBank/DDBJ databases">
        <title>Functional and comparative genomic analyses of the Drosophila gut microbiota identify candidate symbiosis factors.</title>
        <authorList>
            <person name="Newell P.D."/>
            <person name="Chaston J.M."/>
            <person name="Douglas A.E."/>
        </authorList>
    </citation>
    <scope>NUCLEOTIDE SEQUENCE [LARGE SCALE GENOMIC DNA]</scope>
    <source>
        <strain evidence="1 2">DmCS_006</strain>
    </source>
</reference>
<dbReference type="Proteomes" id="UP000029448">
    <property type="component" value="Unassembled WGS sequence"/>
</dbReference>
<evidence type="ECO:0000313" key="2">
    <source>
        <dbReference type="Proteomes" id="UP000029448"/>
    </source>
</evidence>
<organism evidence="1 2">
    <name type="scientific">Acetobacter tropicalis</name>
    <dbReference type="NCBI Taxonomy" id="104102"/>
    <lineage>
        <taxon>Bacteria</taxon>
        <taxon>Pseudomonadati</taxon>
        <taxon>Pseudomonadota</taxon>
        <taxon>Alphaproteobacteria</taxon>
        <taxon>Acetobacterales</taxon>
        <taxon>Acetobacteraceae</taxon>
        <taxon>Acetobacter</taxon>
    </lineage>
</organism>
<dbReference type="GeneID" id="89477520"/>
<accession>A0A094ZED8</accession>
<protein>
    <submittedName>
        <fullName evidence="1">Uncharacterized protein</fullName>
    </submittedName>
</protein>
<evidence type="ECO:0000313" key="1">
    <source>
        <dbReference type="EMBL" id="KGB20991.1"/>
    </source>
</evidence>
<dbReference type="EMBL" id="JOKM01000106">
    <property type="protein sequence ID" value="KGB20991.1"/>
    <property type="molecule type" value="Genomic_DNA"/>
</dbReference>
<sequence>MTESRTYLIEATDGGFVLVEKKSGHGRPETQVPYSIEQEAESGLRAASSPAAFLVSNRKMKALDLAREITRLFIQSDRLEASALLAVRESVEDLVTVSIAEIRSQTECILPQAE</sequence>
<dbReference type="AlphaFoldDB" id="A0A094ZED8"/>
<keyword evidence="2" id="KW-1185">Reference proteome</keyword>
<dbReference type="PATRIC" id="fig|104102.7.peg.3312"/>
<comment type="caution">
    <text evidence="1">The sequence shown here is derived from an EMBL/GenBank/DDBJ whole genome shotgun (WGS) entry which is preliminary data.</text>
</comment>
<gene>
    <name evidence="1" type="ORF">AtDm6_3356</name>
</gene>
<dbReference type="RefSeq" id="WP_052051550.1">
    <property type="nucleotide sequence ID" value="NZ_JACAOJ010000075.1"/>
</dbReference>
<proteinExistence type="predicted"/>
<name>A0A094ZED8_9PROT</name>